<dbReference type="Pfam" id="PF14251">
    <property type="entry name" value="PterinBD-DUF4346"/>
    <property type="match status" value="1"/>
</dbReference>
<dbReference type="Gene3D" id="3.20.20.20">
    <property type="entry name" value="Dihydropteroate synthase-like"/>
    <property type="match status" value="1"/>
</dbReference>
<evidence type="ECO:0000259" key="1">
    <source>
        <dbReference type="PROSITE" id="PS50972"/>
    </source>
</evidence>
<evidence type="ECO:0000313" key="2">
    <source>
        <dbReference type="EMBL" id="HGT39066.1"/>
    </source>
</evidence>
<dbReference type="InterPro" id="IPR045406">
    <property type="entry name" value="DUF6513"/>
</dbReference>
<dbReference type="InterPro" id="IPR000489">
    <property type="entry name" value="Pterin-binding_dom"/>
</dbReference>
<reference evidence="2" key="1">
    <citation type="journal article" date="2020" name="mSystems">
        <title>Genome- and Community-Level Interaction Insights into Carbon Utilization and Element Cycling Functions of Hydrothermarchaeota in Hydrothermal Sediment.</title>
        <authorList>
            <person name="Zhou Z."/>
            <person name="Liu Y."/>
            <person name="Xu W."/>
            <person name="Pan J."/>
            <person name="Luo Z.H."/>
            <person name="Li M."/>
        </authorList>
    </citation>
    <scope>NUCLEOTIDE SEQUENCE [LARGE SCALE GENOMIC DNA]</scope>
    <source>
        <strain evidence="2">SpSt-508</strain>
    </source>
</reference>
<feature type="domain" description="Pterin-binding" evidence="1">
    <location>
        <begin position="96"/>
        <end position="329"/>
    </location>
</feature>
<gene>
    <name evidence="2" type="ORF">ENS64_07355</name>
</gene>
<dbReference type="EMBL" id="DSVQ01000012">
    <property type="protein sequence ID" value="HGT39066.1"/>
    <property type="molecule type" value="Genomic_DNA"/>
</dbReference>
<proteinExistence type="predicted"/>
<organism evidence="2">
    <name type="scientific">Schlesneria paludicola</name>
    <dbReference type="NCBI Taxonomy" id="360056"/>
    <lineage>
        <taxon>Bacteria</taxon>
        <taxon>Pseudomonadati</taxon>
        <taxon>Planctomycetota</taxon>
        <taxon>Planctomycetia</taxon>
        <taxon>Planctomycetales</taxon>
        <taxon>Planctomycetaceae</taxon>
        <taxon>Schlesneria</taxon>
    </lineage>
</organism>
<dbReference type="InterPro" id="IPR025595">
    <property type="entry name" value="PterinBD-DUF4346"/>
</dbReference>
<name>A0A7C4QQP9_9PLAN</name>
<dbReference type="AlphaFoldDB" id="A0A7C4QQP9"/>
<sequence>MTSTRLLFVTGRLAETPLRAVLADYARVSGLNYDVAVLPISVAALMQCDWVARKLTVPAGITQVVLPGWCGGDVGGLEAQWQVPFVKGPKDLFDIPEFLGRGERTPPALNDYSIEILAEINHAARCSERELFSQAEHFRNSGADVIDLGCIPGETWEGIGTATRRLREAGFRVSVDSFNRREVEAAVENGAELVLSAHPGNRDWAAGIPAEWVVIPADPQRPETLDETADWLQAAGRQVRWDPILEPVGYGFAASLERYYAVRRRRPDVPLLMGVGNLTELSEVDSAGVNFLLAALCEELRIGSVLTTEVINWCRSAVQEFDHARRLARYALTRQTLPKHLDGRLLLLRDPKLHELGAAGLEELARRVTDPNFRIFAERGELHIFNRDGYWHGPDPYEVFDRLLAEVGTLTPQHAFYLGMELMKARTALTLGKQYTQDEALRWGFLTVEESSALERRRHESRPP</sequence>
<accession>A0A7C4QQP9</accession>
<dbReference type="Pfam" id="PF20123">
    <property type="entry name" value="DUF6513"/>
    <property type="match status" value="1"/>
</dbReference>
<dbReference type="InterPro" id="IPR011005">
    <property type="entry name" value="Dihydropteroate_synth-like_sf"/>
</dbReference>
<protein>
    <submittedName>
        <fullName evidence="2">Dihydropteroate synthase</fullName>
    </submittedName>
</protein>
<dbReference type="GO" id="GO:0042558">
    <property type="term" value="P:pteridine-containing compound metabolic process"/>
    <property type="evidence" value="ECO:0007669"/>
    <property type="project" value="InterPro"/>
</dbReference>
<dbReference type="PROSITE" id="PS50972">
    <property type="entry name" value="PTERIN_BINDING"/>
    <property type="match status" value="1"/>
</dbReference>
<comment type="caution">
    <text evidence="2">The sequence shown here is derived from an EMBL/GenBank/DDBJ whole genome shotgun (WGS) entry which is preliminary data.</text>
</comment>
<dbReference type="SUPFAM" id="SSF51717">
    <property type="entry name" value="Dihydropteroate synthetase-like"/>
    <property type="match status" value="1"/>
</dbReference>